<accession>A0A811VIR8</accession>
<dbReference type="InterPro" id="IPR036388">
    <property type="entry name" value="WH-like_DNA-bd_sf"/>
</dbReference>
<dbReference type="AlphaFoldDB" id="A0A811VIR8"/>
<feature type="domain" description="Paired" evidence="9">
    <location>
        <begin position="5"/>
        <end position="132"/>
    </location>
</feature>
<evidence type="ECO:0000256" key="3">
    <source>
        <dbReference type="ARBA" id="ARBA00022724"/>
    </source>
</evidence>
<feature type="compositionally biased region" description="Polar residues" evidence="8">
    <location>
        <begin position="440"/>
        <end position="451"/>
    </location>
</feature>
<keyword evidence="7" id="KW-0539">Nucleus</keyword>
<dbReference type="PROSITE" id="PS51057">
    <property type="entry name" value="PAIRED_2"/>
    <property type="match status" value="1"/>
</dbReference>
<dbReference type="PANTHER" id="PTHR45636">
    <property type="entry name" value="PAIRED BOX PROTEIN PAX-6-RELATED-RELATED"/>
    <property type="match status" value="1"/>
</dbReference>
<reference evidence="10" key="1">
    <citation type="submission" date="2020-11" db="EMBL/GenBank/DDBJ databases">
        <authorList>
            <person name="Whitehead M."/>
        </authorList>
    </citation>
    <scope>NUCLEOTIDE SEQUENCE</scope>
    <source>
        <strain evidence="10">EGII</strain>
    </source>
</reference>
<comment type="subcellular location">
    <subcellularLocation>
        <location evidence="1">Nucleus</location>
    </subcellularLocation>
</comment>
<dbReference type="FunFam" id="1.10.10.10:FF:000003">
    <property type="entry name" value="Paired box protein Pax-6"/>
    <property type="match status" value="1"/>
</dbReference>
<keyword evidence="5" id="KW-0238">DNA-binding</keyword>
<gene>
    <name evidence="10" type="ORF">CCAP1982_LOCUS22858</name>
</gene>
<keyword evidence="11" id="KW-1185">Reference proteome</keyword>
<keyword evidence="2" id="KW-0217">Developmental protein</keyword>
<dbReference type="GO" id="GO:0000978">
    <property type="term" value="F:RNA polymerase II cis-regulatory region sequence-specific DNA binding"/>
    <property type="evidence" value="ECO:0007669"/>
    <property type="project" value="TreeGrafter"/>
</dbReference>
<dbReference type="SMART" id="SM00351">
    <property type="entry name" value="PAX"/>
    <property type="match status" value="1"/>
</dbReference>
<dbReference type="InterPro" id="IPR043182">
    <property type="entry name" value="PAIRED_DNA-bd_dom"/>
</dbReference>
<keyword evidence="3" id="KW-0563">Paired box</keyword>
<dbReference type="PANTHER" id="PTHR45636:SF43">
    <property type="entry name" value="PAIRED BOX POX-NEURO PROTEIN"/>
    <property type="match status" value="1"/>
</dbReference>
<organism evidence="10 11">
    <name type="scientific">Ceratitis capitata</name>
    <name type="common">Mediterranean fruit fly</name>
    <name type="synonym">Tephritis capitata</name>
    <dbReference type="NCBI Taxonomy" id="7213"/>
    <lineage>
        <taxon>Eukaryota</taxon>
        <taxon>Metazoa</taxon>
        <taxon>Ecdysozoa</taxon>
        <taxon>Arthropoda</taxon>
        <taxon>Hexapoda</taxon>
        <taxon>Insecta</taxon>
        <taxon>Pterygota</taxon>
        <taxon>Neoptera</taxon>
        <taxon>Endopterygota</taxon>
        <taxon>Diptera</taxon>
        <taxon>Brachycera</taxon>
        <taxon>Muscomorpha</taxon>
        <taxon>Tephritoidea</taxon>
        <taxon>Tephritidae</taxon>
        <taxon>Ceratitis</taxon>
        <taxon>Ceratitis</taxon>
    </lineage>
</organism>
<protein>
    <submittedName>
        <fullName evidence="10">(Mediterranean fruit fly) hypothetical protein</fullName>
    </submittedName>
</protein>
<name>A0A811VIR8_CERCA</name>
<feature type="region of interest" description="Disordered" evidence="8">
    <location>
        <begin position="466"/>
        <end position="529"/>
    </location>
</feature>
<evidence type="ECO:0000256" key="7">
    <source>
        <dbReference type="ARBA" id="ARBA00023242"/>
    </source>
</evidence>
<dbReference type="GO" id="GO:0005634">
    <property type="term" value="C:nucleus"/>
    <property type="evidence" value="ECO:0007669"/>
    <property type="project" value="UniProtKB-SubCell"/>
</dbReference>
<dbReference type="OrthoDB" id="3225452at2759"/>
<dbReference type="InterPro" id="IPR001523">
    <property type="entry name" value="Paired_dom"/>
</dbReference>
<feature type="compositionally biased region" description="Low complexity" evidence="8">
    <location>
        <begin position="485"/>
        <end position="502"/>
    </location>
</feature>
<dbReference type="CDD" id="cd00131">
    <property type="entry name" value="PAX"/>
    <property type="match status" value="1"/>
</dbReference>
<dbReference type="PRINTS" id="PR00027">
    <property type="entry name" value="PAIREDBOX"/>
</dbReference>
<evidence type="ECO:0000256" key="4">
    <source>
        <dbReference type="ARBA" id="ARBA00023015"/>
    </source>
</evidence>
<proteinExistence type="predicted"/>
<dbReference type="FunFam" id="1.10.10.10:FF:000013">
    <property type="entry name" value="Paired box 8 isoform 1"/>
    <property type="match status" value="1"/>
</dbReference>
<sequence length="529" mass="54414">MPHTGQAGVNQLGGVFVNGRPLPDCVRHRIVQLALCGVRPCDISRQLLVSHGCVSKILTRFYETGSIRPGSIGGSKTKQVATPTVVKKIIRLKEENSGMFAWEIREQLQQQRICDPSSVPSISSINRILRNSGLWTDEMTSSQQSAAAAAAAAAQQMSSASYATQAQLYANSAAAAAAAAAAVGSSNTAGCPPPTADGGVVPTGTLLHRASLTPLSTAHHAHTSTHLTAANAHPHNAAPHALTLPAQFRYSSAAAAAAAAAAMSANESNRGNNATTTQDARLLASPGSGVEMPIKPAPKHPVAAHMTALTTAGGSTSALAQLSATVSSAVSTGHLSPQDLSYAALHKHWLWHPSLLYYSTQHSQAANHFLPYAQAQCPPYFHAASSGGGSSVIGGALSTEGTIDLVAHSVGDALSDCDSGKSSPATSLNAAPTHAGSLSGGESSAHGNVTNCRKRNPYSIEELLKKPEKRMRLQAGGSARQDNESSASSISSSGSSRSSCCDDSGDETRSQPAETLAADDCNDNVEVVN</sequence>
<feature type="region of interest" description="Disordered" evidence="8">
    <location>
        <begin position="416"/>
        <end position="452"/>
    </location>
</feature>
<keyword evidence="6" id="KW-0804">Transcription</keyword>
<dbReference type="EMBL" id="CAJHJT010000056">
    <property type="protein sequence ID" value="CAD7014894.1"/>
    <property type="molecule type" value="Genomic_DNA"/>
</dbReference>
<dbReference type="Gene3D" id="1.10.10.10">
    <property type="entry name" value="Winged helix-like DNA-binding domain superfamily/Winged helix DNA-binding domain"/>
    <property type="match status" value="2"/>
</dbReference>
<keyword evidence="4" id="KW-0805">Transcription regulation</keyword>
<feature type="compositionally biased region" description="Polar residues" evidence="8">
    <location>
        <begin position="420"/>
        <end position="430"/>
    </location>
</feature>
<dbReference type="SUPFAM" id="SSF46689">
    <property type="entry name" value="Homeodomain-like"/>
    <property type="match status" value="1"/>
</dbReference>
<dbReference type="Pfam" id="PF00292">
    <property type="entry name" value="PAX"/>
    <property type="match status" value="1"/>
</dbReference>
<evidence type="ECO:0000256" key="2">
    <source>
        <dbReference type="ARBA" id="ARBA00022473"/>
    </source>
</evidence>
<dbReference type="GO" id="GO:0009791">
    <property type="term" value="P:post-embryonic development"/>
    <property type="evidence" value="ECO:0007669"/>
    <property type="project" value="UniProtKB-ARBA"/>
</dbReference>
<evidence type="ECO:0000259" key="9">
    <source>
        <dbReference type="PROSITE" id="PS51057"/>
    </source>
</evidence>
<dbReference type="GO" id="GO:0000981">
    <property type="term" value="F:DNA-binding transcription factor activity, RNA polymerase II-specific"/>
    <property type="evidence" value="ECO:0007669"/>
    <property type="project" value="TreeGrafter"/>
</dbReference>
<dbReference type="InterPro" id="IPR043565">
    <property type="entry name" value="PAX_fam"/>
</dbReference>
<evidence type="ECO:0000256" key="6">
    <source>
        <dbReference type="ARBA" id="ARBA00023163"/>
    </source>
</evidence>
<evidence type="ECO:0000256" key="5">
    <source>
        <dbReference type="ARBA" id="ARBA00023125"/>
    </source>
</evidence>
<dbReference type="InterPro" id="IPR009057">
    <property type="entry name" value="Homeodomain-like_sf"/>
</dbReference>
<dbReference type="Proteomes" id="UP000606786">
    <property type="component" value="Unassembled WGS sequence"/>
</dbReference>
<comment type="caution">
    <text evidence="10">The sequence shown here is derived from an EMBL/GenBank/DDBJ whole genome shotgun (WGS) entry which is preliminary data.</text>
</comment>
<evidence type="ECO:0000313" key="10">
    <source>
        <dbReference type="EMBL" id="CAD7014894.1"/>
    </source>
</evidence>
<dbReference type="PROSITE" id="PS00034">
    <property type="entry name" value="PAIRED_1"/>
    <property type="match status" value="1"/>
</dbReference>
<evidence type="ECO:0000313" key="11">
    <source>
        <dbReference type="Proteomes" id="UP000606786"/>
    </source>
</evidence>
<evidence type="ECO:0000256" key="1">
    <source>
        <dbReference type="ARBA" id="ARBA00004123"/>
    </source>
</evidence>
<evidence type="ECO:0000256" key="8">
    <source>
        <dbReference type="SAM" id="MobiDB-lite"/>
    </source>
</evidence>